<evidence type="ECO:0000256" key="2">
    <source>
        <dbReference type="ARBA" id="ARBA00010876"/>
    </source>
</evidence>
<proteinExistence type="inferred from homology"/>
<reference evidence="8 9" key="1">
    <citation type="submission" date="2015-08" db="EMBL/GenBank/DDBJ databases">
        <title>Genome sequence of Streptococcus phocae subsp. phocae ATCC 51973T isolated from liver specimen obtained from seal.</title>
        <authorList>
            <person name="Avendano-Herrera R."/>
        </authorList>
    </citation>
    <scope>NUCLEOTIDE SEQUENCE [LARGE SCALE GENOMIC DNA]</scope>
    <source>
        <strain evidence="8 9">ATCC 51973</strain>
    </source>
</reference>
<dbReference type="GO" id="GO:0003723">
    <property type="term" value="F:RNA binding"/>
    <property type="evidence" value="ECO:0007669"/>
    <property type="project" value="UniProtKB-KW"/>
</dbReference>
<dbReference type="STRING" id="119224.AKK44_00435"/>
<name>A0A0P6S4S6_9STRE</name>
<comment type="catalytic activity">
    <reaction evidence="1 6">
        <text>a uridine in RNA = a pseudouridine in RNA</text>
        <dbReference type="Rhea" id="RHEA:48348"/>
        <dbReference type="Rhea" id="RHEA-COMP:12068"/>
        <dbReference type="Rhea" id="RHEA-COMP:12069"/>
        <dbReference type="ChEBI" id="CHEBI:65314"/>
        <dbReference type="ChEBI" id="CHEBI:65315"/>
    </reaction>
</comment>
<dbReference type="AlphaFoldDB" id="A0A0P6S4S6"/>
<dbReference type="Gene3D" id="3.30.2350.10">
    <property type="entry name" value="Pseudouridine synthase"/>
    <property type="match status" value="1"/>
</dbReference>
<dbReference type="PROSITE" id="PS50889">
    <property type="entry name" value="S4"/>
    <property type="match status" value="1"/>
</dbReference>
<evidence type="ECO:0000256" key="3">
    <source>
        <dbReference type="ARBA" id="ARBA00023235"/>
    </source>
</evidence>
<dbReference type="EC" id="5.4.99.-" evidence="6"/>
<sequence>MRFQFTADRRTKVKTLLKGHDVSKGLLAKIKYKGGNILVNGIEQNAIYLLDVGDVVTIDIPNEEPFEKLEAISHDLDIVYEDDHFLLLNKPVGYASIPSAIHSNTIANFIKAYYVNKNYPDQQVHIVTRLDRDTSGLMLFAKHGYAHARLDKQLQQKAIEKRYYALVAGSGNLPDEGEIIAPIGRSADSIITRTVDPMGKYARTSYKVVGRYAENVHLVDIRLHTGRTHQIRVHFSHIGFPLLGDDLYGGRMDLGITRQALHCHYISFKHPFTERQSHHTINLTDDFDSVIIDLEKNR</sequence>
<evidence type="ECO:0000256" key="1">
    <source>
        <dbReference type="ARBA" id="ARBA00000073"/>
    </source>
</evidence>
<dbReference type="InterPro" id="IPR020103">
    <property type="entry name" value="PsdUridine_synth_cat_dom_sf"/>
</dbReference>
<comment type="caution">
    <text evidence="8">The sequence shown here is derived from an EMBL/GenBank/DDBJ whole genome shotgun (WGS) entry which is preliminary data.</text>
</comment>
<accession>A0A0P6S4S6</accession>
<organism evidence="8 9">
    <name type="scientific">Streptococcus phocae</name>
    <dbReference type="NCBI Taxonomy" id="119224"/>
    <lineage>
        <taxon>Bacteria</taxon>
        <taxon>Bacillati</taxon>
        <taxon>Bacillota</taxon>
        <taxon>Bacilli</taxon>
        <taxon>Lactobacillales</taxon>
        <taxon>Streptococcaceae</taxon>
        <taxon>Streptococcus</taxon>
    </lineage>
</organism>
<dbReference type="InterPro" id="IPR006225">
    <property type="entry name" value="PsdUridine_synth_RluC/D"/>
</dbReference>
<dbReference type="Proteomes" id="UP000049578">
    <property type="component" value="Unassembled WGS sequence"/>
</dbReference>
<keyword evidence="9" id="KW-1185">Reference proteome</keyword>
<dbReference type="Pfam" id="PF00849">
    <property type="entry name" value="PseudoU_synth_2"/>
    <property type="match status" value="1"/>
</dbReference>
<evidence type="ECO:0000313" key="8">
    <source>
        <dbReference type="EMBL" id="KPJ23125.1"/>
    </source>
</evidence>
<evidence type="ECO:0000256" key="6">
    <source>
        <dbReference type="RuleBase" id="RU362028"/>
    </source>
</evidence>
<dbReference type="InterPro" id="IPR006145">
    <property type="entry name" value="PsdUridine_synth_RsuA/RluA"/>
</dbReference>
<dbReference type="EMBL" id="LHQM01000003">
    <property type="protein sequence ID" value="KPJ23125.1"/>
    <property type="molecule type" value="Genomic_DNA"/>
</dbReference>
<dbReference type="RefSeq" id="WP_054278040.1">
    <property type="nucleotide sequence ID" value="NZ_LHQM01000003.1"/>
</dbReference>
<gene>
    <name evidence="8" type="ORF">AKK44_00435</name>
</gene>
<dbReference type="InterPro" id="IPR050188">
    <property type="entry name" value="RluA_PseudoU_synthase"/>
</dbReference>
<dbReference type="CDD" id="cd02869">
    <property type="entry name" value="PseudoU_synth_RluA_like"/>
    <property type="match status" value="1"/>
</dbReference>
<evidence type="ECO:0000256" key="4">
    <source>
        <dbReference type="PIRSR" id="PIRSR606225-1"/>
    </source>
</evidence>
<evidence type="ECO:0000313" key="9">
    <source>
        <dbReference type="Proteomes" id="UP000049578"/>
    </source>
</evidence>
<feature type="active site" evidence="4">
    <location>
        <position position="131"/>
    </location>
</feature>
<dbReference type="NCBIfam" id="TIGR00005">
    <property type="entry name" value="rluA_subfam"/>
    <property type="match status" value="1"/>
</dbReference>
<dbReference type="PATRIC" id="fig|119224.3.peg.814"/>
<keyword evidence="5" id="KW-0694">RNA-binding</keyword>
<dbReference type="GO" id="GO:0000455">
    <property type="term" value="P:enzyme-directed rRNA pseudouridine synthesis"/>
    <property type="evidence" value="ECO:0007669"/>
    <property type="project" value="TreeGrafter"/>
</dbReference>
<evidence type="ECO:0000256" key="5">
    <source>
        <dbReference type="PROSITE-ProRule" id="PRU00182"/>
    </source>
</evidence>
<dbReference type="SUPFAM" id="SSF55120">
    <property type="entry name" value="Pseudouridine synthase"/>
    <property type="match status" value="1"/>
</dbReference>
<evidence type="ECO:0000259" key="7">
    <source>
        <dbReference type="Pfam" id="PF00849"/>
    </source>
</evidence>
<keyword evidence="3 6" id="KW-0413">Isomerase</keyword>
<dbReference type="GO" id="GO:0140098">
    <property type="term" value="F:catalytic activity, acting on RNA"/>
    <property type="evidence" value="ECO:0007669"/>
    <property type="project" value="UniProtKB-ARBA"/>
</dbReference>
<feature type="domain" description="Pseudouridine synthase RsuA/RluA-like" evidence="7">
    <location>
        <begin position="84"/>
        <end position="237"/>
    </location>
</feature>
<protein>
    <recommendedName>
        <fullName evidence="6">Pseudouridine synthase</fullName>
        <ecNumber evidence="6">5.4.99.-</ecNumber>
    </recommendedName>
</protein>
<comment type="function">
    <text evidence="6">Responsible for synthesis of pseudouridine from uracil.</text>
</comment>
<dbReference type="InterPro" id="IPR006224">
    <property type="entry name" value="PsdUridine_synth_RluA-like_CS"/>
</dbReference>
<comment type="similarity">
    <text evidence="2 6">Belongs to the pseudouridine synthase RluA family.</text>
</comment>
<dbReference type="GO" id="GO:0009982">
    <property type="term" value="F:pseudouridine synthase activity"/>
    <property type="evidence" value="ECO:0007669"/>
    <property type="project" value="InterPro"/>
</dbReference>
<dbReference type="PANTHER" id="PTHR21600">
    <property type="entry name" value="MITOCHONDRIAL RNA PSEUDOURIDINE SYNTHASE"/>
    <property type="match status" value="1"/>
</dbReference>
<dbReference type="FunFam" id="3.30.2350.10:FF:000005">
    <property type="entry name" value="Pseudouridine synthase"/>
    <property type="match status" value="1"/>
</dbReference>
<dbReference type="PANTHER" id="PTHR21600:SF35">
    <property type="entry name" value="PSEUDOURIDINE SYNTHASE"/>
    <property type="match status" value="1"/>
</dbReference>
<dbReference type="PROSITE" id="PS01129">
    <property type="entry name" value="PSI_RLU"/>
    <property type="match status" value="1"/>
</dbReference>